<gene>
    <name evidence="1" type="ORF">ENV67_04030</name>
</gene>
<organism evidence="1">
    <name type="scientific">candidate division WOR-3 bacterium</name>
    <dbReference type="NCBI Taxonomy" id="2052148"/>
    <lineage>
        <taxon>Bacteria</taxon>
        <taxon>Bacteria division WOR-3</taxon>
    </lineage>
</organism>
<name>A0A7C4U707_UNCW3</name>
<proteinExistence type="predicted"/>
<dbReference type="SUPFAM" id="SSF55486">
    <property type="entry name" value="Metalloproteases ('zincins'), catalytic domain"/>
    <property type="match status" value="1"/>
</dbReference>
<evidence type="ECO:0000313" key="1">
    <source>
        <dbReference type="EMBL" id="HGW91693.1"/>
    </source>
</evidence>
<reference evidence="1" key="1">
    <citation type="journal article" date="2020" name="mSystems">
        <title>Genome- and Community-Level Interaction Insights into Carbon Utilization and Element Cycling Functions of Hydrothermarchaeota in Hydrothermal Sediment.</title>
        <authorList>
            <person name="Zhou Z."/>
            <person name="Liu Y."/>
            <person name="Xu W."/>
            <person name="Pan J."/>
            <person name="Luo Z.H."/>
            <person name="Li M."/>
        </authorList>
    </citation>
    <scope>NUCLEOTIDE SEQUENCE [LARGE SCALE GENOMIC DNA]</scope>
    <source>
        <strain evidence="1">SpSt-780</strain>
    </source>
</reference>
<dbReference type="EMBL" id="DTHG01000048">
    <property type="protein sequence ID" value="HGW91693.1"/>
    <property type="molecule type" value="Genomic_DNA"/>
</dbReference>
<sequence>MKNIKNKIAICLAYFIMIFMLYAASCEIVPTEEQKICPIYYRCAAIATDTVIYDIVDPDKGFDYLREAFKDANVYIEDSIGPYWEENAYPSDWYTFVNEIKSRKDNIKPWYIEAGLEVPEFNNWGIPSNVLALTFYKKLPWEGASVIFSKKIYSCYPDYDNYCSVVKMSTIHEVGHQYGWLTDKYLYPDSHDFCLPDLNPCCVMDSIYRTTLKFYYKFCNKCVNALKKINWIY</sequence>
<protein>
    <submittedName>
        <fullName evidence="1">Uncharacterized protein</fullName>
    </submittedName>
</protein>
<dbReference type="AlphaFoldDB" id="A0A7C4U707"/>
<comment type="caution">
    <text evidence="1">The sequence shown here is derived from an EMBL/GenBank/DDBJ whole genome shotgun (WGS) entry which is preliminary data.</text>
</comment>
<accession>A0A7C4U707</accession>